<evidence type="ECO:0000313" key="2">
    <source>
        <dbReference type="Proteomes" id="UP001597399"/>
    </source>
</evidence>
<proteinExistence type="predicted"/>
<dbReference type="Proteomes" id="UP001597399">
    <property type="component" value="Unassembled WGS sequence"/>
</dbReference>
<organism evidence="1 2">
    <name type="scientific">Sporolactobacillus shoreicorticis</name>
    <dbReference type="NCBI Taxonomy" id="1923877"/>
    <lineage>
        <taxon>Bacteria</taxon>
        <taxon>Bacillati</taxon>
        <taxon>Bacillota</taxon>
        <taxon>Bacilli</taxon>
        <taxon>Bacillales</taxon>
        <taxon>Sporolactobacillaceae</taxon>
        <taxon>Sporolactobacillus</taxon>
    </lineage>
</organism>
<keyword evidence="2" id="KW-1185">Reference proteome</keyword>
<name>A0ABW5S886_9BACL</name>
<sequence length="68" mass="7665">MKNKPLRIAVFGVTGGFVDSALLAVSDEEKPSITPEPGSYSYRLVKLNEQEQFERFYDEYVTKFGGTL</sequence>
<accession>A0ABW5S886</accession>
<reference evidence="2" key="1">
    <citation type="journal article" date="2019" name="Int. J. Syst. Evol. Microbiol.">
        <title>The Global Catalogue of Microorganisms (GCM) 10K type strain sequencing project: providing services to taxonomists for standard genome sequencing and annotation.</title>
        <authorList>
            <consortium name="The Broad Institute Genomics Platform"/>
            <consortium name="The Broad Institute Genome Sequencing Center for Infectious Disease"/>
            <person name="Wu L."/>
            <person name="Ma J."/>
        </authorList>
    </citation>
    <scope>NUCLEOTIDE SEQUENCE [LARGE SCALE GENOMIC DNA]</scope>
    <source>
        <strain evidence="2">TISTR 2466</strain>
    </source>
</reference>
<evidence type="ECO:0000313" key="1">
    <source>
        <dbReference type="EMBL" id="MFD2695678.1"/>
    </source>
</evidence>
<gene>
    <name evidence="1" type="ORF">ACFSUE_18920</name>
</gene>
<dbReference type="EMBL" id="JBHUMQ010000050">
    <property type="protein sequence ID" value="MFD2695678.1"/>
    <property type="molecule type" value="Genomic_DNA"/>
</dbReference>
<comment type="caution">
    <text evidence="1">The sequence shown here is derived from an EMBL/GenBank/DDBJ whole genome shotgun (WGS) entry which is preliminary data.</text>
</comment>
<protein>
    <submittedName>
        <fullName evidence="1">Uncharacterized protein</fullName>
    </submittedName>
</protein>
<dbReference type="RefSeq" id="WP_253063029.1">
    <property type="nucleotide sequence ID" value="NZ_JAMXWM010000017.1"/>
</dbReference>